<dbReference type="Proteomes" id="UP000646776">
    <property type="component" value="Unassembled WGS sequence"/>
</dbReference>
<reference evidence="3" key="2">
    <citation type="submission" date="2020-09" db="EMBL/GenBank/DDBJ databases">
        <authorList>
            <person name="Sun Q."/>
            <person name="Ohkuma M."/>
        </authorList>
    </citation>
    <scope>NUCLEOTIDE SEQUENCE</scope>
    <source>
        <strain evidence="3">JCM 4125</strain>
    </source>
</reference>
<dbReference type="InterPro" id="IPR017795">
    <property type="entry name" value="ABBA_NscD-like"/>
</dbReference>
<name>A0A918H9P8_9ACTN</name>
<evidence type="ECO:0000256" key="2">
    <source>
        <dbReference type="SAM" id="MobiDB-lite"/>
    </source>
</evidence>
<dbReference type="RefSeq" id="WP_189710234.1">
    <property type="nucleotide sequence ID" value="NZ_BMSA01000004.1"/>
</dbReference>
<organism evidence="3 4">
    <name type="scientific">Streptomyces phaeofaciens</name>
    <dbReference type="NCBI Taxonomy" id="68254"/>
    <lineage>
        <taxon>Bacteria</taxon>
        <taxon>Bacillati</taxon>
        <taxon>Actinomycetota</taxon>
        <taxon>Actinomycetes</taxon>
        <taxon>Kitasatosporales</taxon>
        <taxon>Streptomycetaceae</taxon>
        <taxon>Streptomyces</taxon>
    </lineage>
</organism>
<evidence type="ECO:0008006" key="5">
    <source>
        <dbReference type="Google" id="ProtNLM"/>
    </source>
</evidence>
<dbReference type="Pfam" id="PF11991">
    <property type="entry name" value="Trp_DMAT"/>
    <property type="match status" value="1"/>
</dbReference>
<evidence type="ECO:0000256" key="1">
    <source>
        <dbReference type="ARBA" id="ARBA00022679"/>
    </source>
</evidence>
<dbReference type="GO" id="GO:0016765">
    <property type="term" value="F:transferase activity, transferring alkyl or aryl (other than methyl) groups"/>
    <property type="evidence" value="ECO:0007669"/>
    <property type="project" value="InterPro"/>
</dbReference>
<proteinExistence type="predicted"/>
<accession>A0A918H9P8</accession>
<keyword evidence="1" id="KW-0808">Transferase</keyword>
<keyword evidence="4" id="KW-1185">Reference proteome</keyword>
<sequence>MTATARTPADGRPPTGPDGYAGQALRGLTYLGRLFDLGPRFPGAAREAVETLFAGWGHRTSREIDEPRAARGQAPFEFSLVLHEPDPEVRIFLRPLASEGPTTAADSWEQGWRALRALEEQGAATLTRADGLRDLFRPRSDRAAFGLCIAATVRPTGITGVKAYFDTMAAGVDDNRRIVGEAMERLGHGTAWHWLRDNDPAGVAHLIPAFLALDLADSPQARIKFYTTVQERSGAEVGSRLDRLSPTARRTAAALLDSLSADGPAALTAPGTRPTLCWNLTDDGRERPDDATLYLPFHRYTPAGDEALERLRTYVPPAHLRRLAAFLTHSAPDDAPGPAPNPFHWAATKLHRPAPAPLTLYAPAAVVDRASRAVG</sequence>
<dbReference type="GO" id="GO:0009820">
    <property type="term" value="P:alkaloid metabolic process"/>
    <property type="evidence" value="ECO:0007669"/>
    <property type="project" value="InterPro"/>
</dbReference>
<protein>
    <recommendedName>
        <fullName evidence="5">Tryptophan dimethylallyltransferase</fullName>
    </recommendedName>
</protein>
<gene>
    <name evidence="3" type="ORF">GCM10010226_21900</name>
</gene>
<evidence type="ECO:0000313" key="3">
    <source>
        <dbReference type="EMBL" id="GGT44899.1"/>
    </source>
</evidence>
<reference evidence="3" key="1">
    <citation type="journal article" date="2014" name="Int. J. Syst. Evol. Microbiol.">
        <title>Complete genome sequence of Corynebacterium casei LMG S-19264T (=DSM 44701T), isolated from a smear-ripened cheese.</title>
        <authorList>
            <consortium name="US DOE Joint Genome Institute (JGI-PGF)"/>
            <person name="Walter F."/>
            <person name="Albersmeier A."/>
            <person name="Kalinowski J."/>
            <person name="Ruckert C."/>
        </authorList>
    </citation>
    <scope>NUCLEOTIDE SEQUENCE</scope>
    <source>
        <strain evidence="3">JCM 4125</strain>
    </source>
</reference>
<evidence type="ECO:0000313" key="4">
    <source>
        <dbReference type="Proteomes" id="UP000646776"/>
    </source>
</evidence>
<feature type="region of interest" description="Disordered" evidence="2">
    <location>
        <begin position="1"/>
        <end position="21"/>
    </location>
</feature>
<dbReference type="AlphaFoldDB" id="A0A918H9P8"/>
<dbReference type="EMBL" id="BMSA01000004">
    <property type="protein sequence ID" value="GGT44899.1"/>
    <property type="molecule type" value="Genomic_DNA"/>
</dbReference>
<comment type="caution">
    <text evidence="3">The sequence shown here is derived from an EMBL/GenBank/DDBJ whole genome shotgun (WGS) entry which is preliminary data.</text>
</comment>